<name>A0AAN8RTE4_9PEZI</name>
<feature type="region of interest" description="Disordered" evidence="1">
    <location>
        <begin position="174"/>
        <end position="216"/>
    </location>
</feature>
<accession>A0AAN8RTE4</accession>
<evidence type="ECO:0000313" key="2">
    <source>
        <dbReference type="EMBL" id="KAK6512996.1"/>
    </source>
</evidence>
<protein>
    <submittedName>
        <fullName evidence="2">Uncharacterized protein</fullName>
    </submittedName>
</protein>
<dbReference type="Proteomes" id="UP001307849">
    <property type="component" value="Unassembled WGS sequence"/>
</dbReference>
<keyword evidence="3" id="KW-1185">Reference proteome</keyword>
<feature type="region of interest" description="Disordered" evidence="1">
    <location>
        <begin position="1"/>
        <end position="41"/>
    </location>
</feature>
<proteinExistence type="predicted"/>
<dbReference type="EMBL" id="JAVHJM010000006">
    <property type="protein sequence ID" value="KAK6512996.1"/>
    <property type="molecule type" value="Genomic_DNA"/>
</dbReference>
<feature type="compositionally biased region" description="Basic and acidic residues" evidence="1">
    <location>
        <begin position="134"/>
        <end position="149"/>
    </location>
</feature>
<feature type="compositionally biased region" description="Low complexity" evidence="1">
    <location>
        <begin position="119"/>
        <end position="133"/>
    </location>
</feature>
<feature type="region of interest" description="Disordered" evidence="1">
    <location>
        <begin position="114"/>
        <end position="153"/>
    </location>
</feature>
<organism evidence="2 3">
    <name type="scientific">Arthrobotrys conoides</name>
    <dbReference type="NCBI Taxonomy" id="74498"/>
    <lineage>
        <taxon>Eukaryota</taxon>
        <taxon>Fungi</taxon>
        <taxon>Dikarya</taxon>
        <taxon>Ascomycota</taxon>
        <taxon>Pezizomycotina</taxon>
        <taxon>Orbiliomycetes</taxon>
        <taxon>Orbiliales</taxon>
        <taxon>Orbiliaceae</taxon>
        <taxon>Arthrobotrys</taxon>
    </lineage>
</organism>
<evidence type="ECO:0000256" key="1">
    <source>
        <dbReference type="SAM" id="MobiDB-lite"/>
    </source>
</evidence>
<comment type="caution">
    <text evidence="2">The sequence shown here is derived from an EMBL/GenBank/DDBJ whole genome shotgun (WGS) entry which is preliminary data.</text>
</comment>
<sequence>MSTSTSKPSKQKSKSKSKSPSLPPNPNPPSTNTIKTPLQKILPRDPIEEILRTSTDSQIRTLLKTLCESSLEIKSKAQQLHKKILETPVAPPPGINLADGNYIVIPNKYNPRKRMPWNASTTTSSRSSAGGETTTKEKEKEKEKVHKGQDTYNRMMSSFYQTERNARRKFRFGMFQMGGGGNGDVERRSSSTSGRKSQDYKRPITPTSCPVSPLTKPTEKEYLTRRDTAYACNQSIHASYPRPHSQSQSHYSSVDNYSYNYNYHTDRSRVLEDTYDDDNEVINIGNREWEGGVRLPSINESVFRRRMSYSLELPPILGLEVNVLDAVAEGLGYDYDYAGAVKGLEPGEIRSSITTVGFDGM</sequence>
<gene>
    <name evidence="2" type="ORF">TWF506_009158</name>
</gene>
<evidence type="ECO:0000313" key="3">
    <source>
        <dbReference type="Proteomes" id="UP001307849"/>
    </source>
</evidence>
<reference evidence="2 3" key="1">
    <citation type="submission" date="2019-10" db="EMBL/GenBank/DDBJ databases">
        <authorList>
            <person name="Palmer J.M."/>
        </authorList>
    </citation>
    <scope>NUCLEOTIDE SEQUENCE [LARGE SCALE GENOMIC DNA]</scope>
    <source>
        <strain evidence="2 3">TWF506</strain>
    </source>
</reference>
<dbReference type="AlphaFoldDB" id="A0AAN8RTE4"/>